<comment type="caution">
    <text evidence="2">The sequence shown here is derived from an EMBL/GenBank/DDBJ whole genome shotgun (WGS) entry which is preliminary data.</text>
</comment>
<dbReference type="EMBL" id="CAJNOQ010017030">
    <property type="protein sequence ID" value="CAF1391777.1"/>
    <property type="molecule type" value="Genomic_DNA"/>
</dbReference>
<organism evidence="2 4">
    <name type="scientific">Didymodactylos carnosus</name>
    <dbReference type="NCBI Taxonomy" id="1234261"/>
    <lineage>
        <taxon>Eukaryota</taxon>
        <taxon>Metazoa</taxon>
        <taxon>Spiralia</taxon>
        <taxon>Gnathifera</taxon>
        <taxon>Rotifera</taxon>
        <taxon>Eurotatoria</taxon>
        <taxon>Bdelloidea</taxon>
        <taxon>Philodinida</taxon>
        <taxon>Philodinidae</taxon>
        <taxon>Didymodactylos</taxon>
    </lineage>
</organism>
<reference evidence="2" key="1">
    <citation type="submission" date="2021-02" db="EMBL/GenBank/DDBJ databases">
        <authorList>
            <person name="Nowell W R."/>
        </authorList>
    </citation>
    <scope>NUCLEOTIDE SEQUENCE</scope>
</reference>
<sequence length="315" mass="37394">MKREQTILAIVNETTSNNYKADIWPEIMSVSRIPELAEQVLLTNEHERLQLAIEKLQNRYELQPHRVRIHQLIPLIKICLTCHNRLGEPKFDEISTIIGRDNVYQCLLYKHECCDFIYKYGHASNRRTRERFVTPDAIFKQEFIHLFDHLIYERALLISFTNLVNEAASNFQSYTKATNVNIDQNRNFNKEAPINSKLCSKYLATTWIWFEICRFLFFMTNSENIQIPDIIQRVSHGLYYEANSKFFYETFIKFWSRHGQVQGCQCQAKDQCMLNSVFDTHMKAHRLASSSFQVHRQKQPEYEQEDDDIEETNSE</sequence>
<dbReference type="AlphaFoldDB" id="A0A815K776"/>
<evidence type="ECO:0000313" key="4">
    <source>
        <dbReference type="Proteomes" id="UP000663829"/>
    </source>
</evidence>
<protein>
    <submittedName>
        <fullName evidence="2">Uncharacterized protein</fullName>
    </submittedName>
</protein>
<dbReference type="EMBL" id="CAJOBC010082439">
    <property type="protein sequence ID" value="CAF4286327.1"/>
    <property type="molecule type" value="Genomic_DNA"/>
</dbReference>
<evidence type="ECO:0000313" key="2">
    <source>
        <dbReference type="EMBL" id="CAF1391777.1"/>
    </source>
</evidence>
<dbReference type="Proteomes" id="UP000663829">
    <property type="component" value="Unassembled WGS sequence"/>
</dbReference>
<proteinExistence type="predicted"/>
<evidence type="ECO:0000256" key="1">
    <source>
        <dbReference type="SAM" id="MobiDB-lite"/>
    </source>
</evidence>
<dbReference type="OrthoDB" id="10030781at2759"/>
<dbReference type="Proteomes" id="UP000681722">
    <property type="component" value="Unassembled WGS sequence"/>
</dbReference>
<evidence type="ECO:0000313" key="3">
    <source>
        <dbReference type="EMBL" id="CAF4286327.1"/>
    </source>
</evidence>
<feature type="compositionally biased region" description="Acidic residues" evidence="1">
    <location>
        <begin position="302"/>
        <end position="315"/>
    </location>
</feature>
<accession>A0A815K776</accession>
<feature type="region of interest" description="Disordered" evidence="1">
    <location>
        <begin position="290"/>
        <end position="315"/>
    </location>
</feature>
<name>A0A815K776_9BILA</name>
<gene>
    <name evidence="2" type="ORF">GPM918_LOCUS32831</name>
    <name evidence="3" type="ORF">SRO942_LOCUS33506</name>
</gene>
<keyword evidence="4" id="KW-1185">Reference proteome</keyword>